<organism evidence="15 16">
    <name type="scientific">Thermodesulfovibrio aggregans</name>
    <dbReference type="NCBI Taxonomy" id="86166"/>
    <lineage>
        <taxon>Bacteria</taxon>
        <taxon>Pseudomonadati</taxon>
        <taxon>Nitrospirota</taxon>
        <taxon>Thermodesulfovibrionia</taxon>
        <taxon>Thermodesulfovibrionales</taxon>
        <taxon>Thermodesulfovibrionaceae</taxon>
        <taxon>Thermodesulfovibrio</taxon>
    </lineage>
</organism>
<dbReference type="PANTHER" id="PTHR10211">
    <property type="entry name" value="DEOXYRIBODIPYRIMIDINE PHOTOLYASE"/>
    <property type="match status" value="1"/>
</dbReference>
<evidence type="ECO:0000256" key="12">
    <source>
        <dbReference type="ARBA" id="ARBA00031671"/>
    </source>
</evidence>
<dbReference type="AlphaFoldDB" id="A0A0U9HSK9"/>
<dbReference type="EMBL" id="BCNO01000001">
    <property type="protein sequence ID" value="GAQ94730.1"/>
    <property type="molecule type" value="Genomic_DNA"/>
</dbReference>
<dbReference type="InterPro" id="IPR014729">
    <property type="entry name" value="Rossmann-like_a/b/a_fold"/>
</dbReference>
<sequence>MFEGRVKKINDREDKKDGKFVLYCMEVSQREDFNHSLEFAIEKANSLSKPVIVAFFITDKYRYSNQRYYRFMLEGILKTKEKVEKRGIKFIIRKQSFIEGCLDIGKNSACIVLDRNYLKTQRNWRIEVAKKSDVAVYEVESDVLVPIETIATQQIPYAYIYRKKIYEILENFLKPLDKIEPKINSLDLDIEGLQLDNLEEILNMLNIDKTVSTVEKYFVGGSDEAEKRLKIFIERKLPKYREFRSDPTKDYTSNLSPYLHFGQISPLKIALEVLRFYDREDENVKSFFDELIIWRELARNFCWYNPFYNQYEGIPDWAKKTLQEHKRDYREYEYNLEDFEQAKTHDPYWNAAQKELLKTGKIHNYMRMYWCKKIIEWTSEPKNAFDIACYLNDKYGLDGRDPNGYLGISWCFGNFDRPMQERKIFGKIRYMSDKGLERKFSIADYVKKYL</sequence>
<gene>
    <name evidence="15" type="ORF">TAGGR_1915</name>
</gene>
<name>A0A0U9HSK9_9BACT</name>
<dbReference type="STRING" id="86166.TAGGR_1915"/>
<dbReference type="Gene3D" id="1.10.579.10">
    <property type="entry name" value="DNA Cyclobutane Dipyrimidine Photolyase, subunit A, domain 3"/>
    <property type="match status" value="1"/>
</dbReference>
<dbReference type="Gene3D" id="3.40.50.620">
    <property type="entry name" value="HUPs"/>
    <property type="match status" value="1"/>
</dbReference>
<keyword evidence="7" id="KW-0227">DNA damage</keyword>
<keyword evidence="6" id="KW-0285">Flavoprotein</keyword>
<dbReference type="PANTHER" id="PTHR10211:SF0">
    <property type="entry name" value="DEOXYRIBODIPYRIMIDINE PHOTO-LYASE"/>
    <property type="match status" value="1"/>
</dbReference>
<dbReference type="InterPro" id="IPR006050">
    <property type="entry name" value="DNA_photolyase_N"/>
</dbReference>
<feature type="domain" description="Photolyase/cryptochrome alpha/beta" evidence="14">
    <location>
        <begin position="19"/>
        <end position="147"/>
    </location>
</feature>
<comment type="cofactor">
    <cofactor evidence="2">
        <name>FAD</name>
        <dbReference type="ChEBI" id="CHEBI:57692"/>
    </cofactor>
</comment>
<keyword evidence="8" id="KW-0274">FAD</keyword>
<evidence type="ECO:0000256" key="5">
    <source>
        <dbReference type="ARBA" id="ARBA00014046"/>
    </source>
</evidence>
<keyword evidence="11 15" id="KW-0456">Lyase</keyword>
<accession>A0A0U9HSK9</accession>
<comment type="caution">
    <text evidence="15">The sequence shown here is derived from an EMBL/GenBank/DDBJ whole genome shotgun (WGS) entry which is preliminary data.</text>
</comment>
<comment type="similarity">
    <text evidence="3">Belongs to the DNA photolyase class-2 family.</text>
</comment>
<proteinExistence type="inferred from homology"/>
<evidence type="ECO:0000256" key="2">
    <source>
        <dbReference type="ARBA" id="ARBA00001974"/>
    </source>
</evidence>
<comment type="cofactor">
    <cofactor evidence="1">
        <name>(6R)-5,10-methylene-5,6,7,8-tetrahydrofolate</name>
        <dbReference type="ChEBI" id="CHEBI:15636"/>
    </cofactor>
</comment>
<dbReference type="GO" id="GO:0003677">
    <property type="term" value="F:DNA binding"/>
    <property type="evidence" value="ECO:0007669"/>
    <property type="project" value="UniProtKB-KW"/>
</dbReference>
<reference evidence="16" key="1">
    <citation type="submission" date="2016-01" db="EMBL/GenBank/DDBJ databases">
        <title>Draft genome sequence of Thermodesulfovibrio aggregans strain TGE-P1.</title>
        <authorList>
            <person name="Sekiguchi Y."/>
            <person name="Ohashi A."/>
            <person name="Matsuura N."/>
            <person name="Tourlousse M.D."/>
        </authorList>
    </citation>
    <scope>NUCLEOTIDE SEQUENCE [LARGE SCALE GENOMIC DNA]</scope>
    <source>
        <strain evidence="16">TGE-P1</strain>
    </source>
</reference>
<evidence type="ECO:0000256" key="7">
    <source>
        <dbReference type="ARBA" id="ARBA00022763"/>
    </source>
</evidence>
<dbReference type="SUPFAM" id="SSF52425">
    <property type="entry name" value="Cryptochrome/photolyase, N-terminal domain"/>
    <property type="match status" value="1"/>
</dbReference>
<evidence type="ECO:0000313" key="16">
    <source>
        <dbReference type="Proteomes" id="UP000054976"/>
    </source>
</evidence>
<evidence type="ECO:0000256" key="4">
    <source>
        <dbReference type="ARBA" id="ARBA00013149"/>
    </source>
</evidence>
<keyword evidence="10" id="KW-0234">DNA repair</keyword>
<evidence type="ECO:0000256" key="8">
    <source>
        <dbReference type="ARBA" id="ARBA00022827"/>
    </source>
</evidence>
<dbReference type="FunFam" id="1.10.579.10:FF:000002">
    <property type="entry name" value="Deoxyribodipyrimidine photolyase"/>
    <property type="match status" value="1"/>
</dbReference>
<evidence type="ECO:0000256" key="9">
    <source>
        <dbReference type="ARBA" id="ARBA00023125"/>
    </source>
</evidence>
<dbReference type="EC" id="4.1.99.3" evidence="4"/>
<keyword evidence="16" id="KW-1185">Reference proteome</keyword>
<dbReference type="Gene3D" id="1.25.40.80">
    <property type="match status" value="1"/>
</dbReference>
<dbReference type="Pfam" id="PF00875">
    <property type="entry name" value="DNA_photolyase"/>
    <property type="match status" value="1"/>
</dbReference>
<dbReference type="InterPro" id="IPR052219">
    <property type="entry name" value="Photolyase_Class-2"/>
</dbReference>
<evidence type="ECO:0000256" key="11">
    <source>
        <dbReference type="ARBA" id="ARBA00023239"/>
    </source>
</evidence>
<dbReference type="Proteomes" id="UP000054976">
    <property type="component" value="Unassembled WGS sequence"/>
</dbReference>
<comment type="catalytic activity">
    <reaction evidence="13">
        <text>cyclobutadipyrimidine (in DNA) = 2 pyrimidine residues (in DNA).</text>
        <dbReference type="EC" id="4.1.99.3"/>
    </reaction>
</comment>
<evidence type="ECO:0000256" key="10">
    <source>
        <dbReference type="ARBA" id="ARBA00023204"/>
    </source>
</evidence>
<evidence type="ECO:0000256" key="6">
    <source>
        <dbReference type="ARBA" id="ARBA00022630"/>
    </source>
</evidence>
<dbReference type="GO" id="GO:0000719">
    <property type="term" value="P:photoreactive repair"/>
    <property type="evidence" value="ECO:0007669"/>
    <property type="project" value="TreeGrafter"/>
</dbReference>
<evidence type="ECO:0000259" key="14">
    <source>
        <dbReference type="PROSITE" id="PS51645"/>
    </source>
</evidence>
<dbReference type="InterPro" id="IPR036134">
    <property type="entry name" value="Crypto/Photolyase_FAD-like_sf"/>
</dbReference>
<keyword evidence="9" id="KW-0238">DNA-binding</keyword>
<protein>
    <recommendedName>
        <fullName evidence="5">Deoxyribodipyrimidine photo-lyase</fullName>
        <ecNumber evidence="4">4.1.99.3</ecNumber>
    </recommendedName>
    <alternativeName>
        <fullName evidence="12">DNA photolyase</fullName>
    </alternativeName>
</protein>
<evidence type="ECO:0000256" key="3">
    <source>
        <dbReference type="ARBA" id="ARBA00006409"/>
    </source>
</evidence>
<dbReference type="GO" id="GO:0003904">
    <property type="term" value="F:deoxyribodipyrimidine photo-lyase activity"/>
    <property type="evidence" value="ECO:0007669"/>
    <property type="project" value="UniProtKB-EC"/>
</dbReference>
<dbReference type="InterPro" id="IPR036155">
    <property type="entry name" value="Crypto/Photolyase_N_sf"/>
</dbReference>
<evidence type="ECO:0000256" key="1">
    <source>
        <dbReference type="ARBA" id="ARBA00001932"/>
    </source>
</evidence>
<evidence type="ECO:0000313" key="15">
    <source>
        <dbReference type="EMBL" id="GAQ94730.1"/>
    </source>
</evidence>
<evidence type="ECO:0000256" key="13">
    <source>
        <dbReference type="ARBA" id="ARBA00033999"/>
    </source>
</evidence>
<dbReference type="PROSITE" id="PS51645">
    <property type="entry name" value="PHR_CRY_ALPHA_BETA"/>
    <property type="match status" value="1"/>
</dbReference>
<dbReference type="RefSeq" id="WP_059176159.1">
    <property type="nucleotide sequence ID" value="NZ_BCNO01000001.1"/>
</dbReference>
<dbReference type="SUPFAM" id="SSF48173">
    <property type="entry name" value="Cryptochrome/photolyase FAD-binding domain"/>
    <property type="match status" value="1"/>
</dbReference>